<reference evidence="2" key="1">
    <citation type="submission" date="2022-10" db="EMBL/GenBank/DDBJ databases">
        <title>Novel sulphate-reducing endosymbionts in the free-living metamonad Anaeramoeba.</title>
        <authorList>
            <person name="Jerlstrom-Hultqvist J."/>
            <person name="Cepicka I."/>
            <person name="Gallot-Lavallee L."/>
            <person name="Salas-Leiva D."/>
            <person name="Curtis B.A."/>
            <person name="Zahonova K."/>
            <person name="Pipaliya S."/>
            <person name="Dacks J."/>
            <person name="Roger A.J."/>
        </authorList>
    </citation>
    <scope>NUCLEOTIDE SEQUENCE</scope>
    <source>
        <strain evidence="2">BMAN</strain>
    </source>
</reference>
<dbReference type="Proteomes" id="UP001149090">
    <property type="component" value="Unassembled WGS sequence"/>
</dbReference>
<feature type="transmembrane region" description="Helical" evidence="1">
    <location>
        <begin position="93"/>
        <end position="115"/>
    </location>
</feature>
<dbReference type="EMBL" id="JAPDFW010000053">
    <property type="protein sequence ID" value="KAJ5078591.1"/>
    <property type="molecule type" value="Genomic_DNA"/>
</dbReference>
<evidence type="ECO:0008006" key="4">
    <source>
        <dbReference type="Google" id="ProtNLM"/>
    </source>
</evidence>
<evidence type="ECO:0000256" key="1">
    <source>
        <dbReference type="SAM" id="Phobius"/>
    </source>
</evidence>
<evidence type="ECO:0000313" key="2">
    <source>
        <dbReference type="EMBL" id="KAJ5078591.1"/>
    </source>
</evidence>
<dbReference type="AlphaFoldDB" id="A0A9Q0LRP7"/>
<sequence>MGELENPVYTPIDSDDLEDGINLRYFVDYNGKHIRSMFYNLFCSNYETWRVVTVFYHSTLLPPSMEINVLTSSTCFNTQPVPVITQSCSKCNAAGASFGVISALCFGVISGFFFYKWRSKEISTTYERV</sequence>
<keyword evidence="3" id="KW-1185">Reference proteome</keyword>
<keyword evidence="1" id="KW-1133">Transmembrane helix</keyword>
<proteinExistence type="predicted"/>
<gene>
    <name evidence="2" type="ORF">M0811_04916</name>
</gene>
<name>A0A9Q0LRP7_ANAIG</name>
<protein>
    <recommendedName>
        <fullName evidence="4">Transmembrane protein</fullName>
    </recommendedName>
</protein>
<keyword evidence="1" id="KW-0472">Membrane</keyword>
<comment type="caution">
    <text evidence="2">The sequence shown here is derived from an EMBL/GenBank/DDBJ whole genome shotgun (WGS) entry which is preliminary data.</text>
</comment>
<evidence type="ECO:0000313" key="3">
    <source>
        <dbReference type="Proteomes" id="UP001149090"/>
    </source>
</evidence>
<accession>A0A9Q0LRP7</accession>
<keyword evidence="1" id="KW-0812">Transmembrane</keyword>
<organism evidence="2 3">
    <name type="scientific">Anaeramoeba ignava</name>
    <name type="common">Anaerobic marine amoeba</name>
    <dbReference type="NCBI Taxonomy" id="1746090"/>
    <lineage>
        <taxon>Eukaryota</taxon>
        <taxon>Metamonada</taxon>
        <taxon>Anaeramoebidae</taxon>
        <taxon>Anaeramoeba</taxon>
    </lineage>
</organism>